<dbReference type="RefSeq" id="WP_191854049.1">
    <property type="nucleotide sequence ID" value="NZ_CP108343.1"/>
</dbReference>
<dbReference type="Proteomes" id="UP000587608">
    <property type="component" value="Unassembled WGS sequence"/>
</dbReference>
<feature type="region of interest" description="Disordered" evidence="1">
    <location>
        <begin position="127"/>
        <end position="161"/>
    </location>
</feature>
<proteinExistence type="predicted"/>
<accession>A0A7W2DWY3</accession>
<dbReference type="EMBL" id="JACERG010000017">
    <property type="protein sequence ID" value="MBA5224549.1"/>
    <property type="molecule type" value="Genomic_DNA"/>
</dbReference>
<evidence type="ECO:0000313" key="3">
    <source>
        <dbReference type="Proteomes" id="UP000587608"/>
    </source>
</evidence>
<organism evidence="2 3">
    <name type="scientific">Streptomyces griseoaurantiacus</name>
    <dbReference type="NCBI Taxonomy" id="68213"/>
    <lineage>
        <taxon>Bacteria</taxon>
        <taxon>Bacillati</taxon>
        <taxon>Actinomycetota</taxon>
        <taxon>Actinomycetes</taxon>
        <taxon>Kitasatosporales</taxon>
        <taxon>Streptomycetaceae</taxon>
        <taxon>Streptomyces</taxon>
        <taxon>Streptomyces aurantiacus group</taxon>
    </lineage>
</organism>
<name>A0A7W2DWY3_9ACTN</name>
<gene>
    <name evidence="2" type="ORF">H1X69_24560</name>
</gene>
<evidence type="ECO:0000256" key="1">
    <source>
        <dbReference type="SAM" id="MobiDB-lite"/>
    </source>
</evidence>
<protein>
    <submittedName>
        <fullName evidence="2">Uncharacterized protein</fullName>
    </submittedName>
</protein>
<evidence type="ECO:0000313" key="2">
    <source>
        <dbReference type="EMBL" id="MBA5224549.1"/>
    </source>
</evidence>
<feature type="compositionally biased region" description="Pro residues" evidence="1">
    <location>
        <begin position="146"/>
        <end position="161"/>
    </location>
</feature>
<sequence>MTQLGPLADIDRMITTAWERPMAELEATAAQRPVEDALLRSVMRARQALIHADTTARAHQDRLHALTSPGVIASFDLDRITTSANALRVATAEADMAMRAITYLVDSRELADQAGRVSPGRVQAAVARSVPESMRGVEANHDSAALPPPASPHPSPEPPRR</sequence>
<comment type="caution">
    <text evidence="2">The sequence shown here is derived from an EMBL/GenBank/DDBJ whole genome shotgun (WGS) entry which is preliminary data.</text>
</comment>
<dbReference type="AlphaFoldDB" id="A0A7W2DWY3"/>
<reference evidence="2 3" key="1">
    <citation type="submission" date="2020-07" db="EMBL/GenBank/DDBJ databases">
        <title>Differential regulation of undecylprodigiosin biosynthesis in the yeast-scavenging Streptomyces strain MBK6.</title>
        <authorList>
            <person name="Baral B."/>
            <person name="Siitonen V."/>
            <person name="Laughlin M."/>
            <person name="Yamada K."/>
            <person name="Ilomaeki M."/>
            <person name="Metsae-Ketelae M."/>
            <person name="Niemi J."/>
        </authorList>
    </citation>
    <scope>NUCLEOTIDE SEQUENCE [LARGE SCALE GENOMIC DNA]</scope>
    <source>
        <strain evidence="2 3">MBK6</strain>
    </source>
</reference>